<dbReference type="AlphaFoldDB" id="A0AAP0H2Q1"/>
<feature type="region of interest" description="Disordered" evidence="3">
    <location>
        <begin position="27"/>
        <end position="112"/>
    </location>
</feature>
<gene>
    <name evidence="4" type="ORF">SSX86_010826</name>
</gene>
<evidence type="ECO:0000313" key="4">
    <source>
        <dbReference type="EMBL" id="KAK9070424.1"/>
    </source>
</evidence>
<accession>A0AAP0H2Q1</accession>
<evidence type="ECO:0000313" key="5">
    <source>
        <dbReference type="Proteomes" id="UP001408789"/>
    </source>
</evidence>
<name>A0AAP0H2Q1_9ASTR</name>
<feature type="compositionally biased region" description="Basic and acidic residues" evidence="3">
    <location>
        <begin position="61"/>
        <end position="70"/>
    </location>
</feature>
<evidence type="ECO:0000256" key="1">
    <source>
        <dbReference type="ARBA" id="ARBA00005701"/>
    </source>
</evidence>
<dbReference type="EMBL" id="JBCNJP010000012">
    <property type="protein sequence ID" value="KAK9070424.1"/>
    <property type="molecule type" value="Genomic_DNA"/>
</dbReference>
<comment type="caution">
    <text evidence="4">The sequence shown here is derived from an EMBL/GenBank/DDBJ whole genome shotgun (WGS) entry which is preliminary data.</text>
</comment>
<protein>
    <recommendedName>
        <fullName evidence="2">Succinate dehydrogenase assembly factor 4, mitochondrial</fullName>
    </recommendedName>
</protein>
<sequence>MANLRRLFSGPPTDLSRAATILSTLRSEISNPANRSISNSAENPQIHQDSPIDQPETLINEEDKIQKGEDHGEESDGDELDINKETGEIGGPHGPEPTRYGDWERNGRCSDF</sequence>
<dbReference type="PANTHER" id="PTHR28524">
    <property type="entry name" value="SUCCINATE DEHYDROGENASE ASSEMBLY FACTOR 4, MITOCHONDRIAL"/>
    <property type="match status" value="1"/>
</dbReference>
<keyword evidence="5" id="KW-1185">Reference proteome</keyword>
<feature type="compositionally biased region" description="Polar residues" evidence="3">
    <location>
        <begin position="27"/>
        <end position="48"/>
    </location>
</feature>
<dbReference type="GO" id="GO:0034553">
    <property type="term" value="P:mitochondrial respiratory chain complex II assembly"/>
    <property type="evidence" value="ECO:0007669"/>
    <property type="project" value="TreeGrafter"/>
</dbReference>
<dbReference type="Pfam" id="PF07896">
    <property type="entry name" value="DUF1674"/>
    <property type="match status" value="1"/>
</dbReference>
<feature type="compositionally biased region" description="Acidic residues" evidence="3">
    <location>
        <begin position="71"/>
        <end position="80"/>
    </location>
</feature>
<dbReference type="PANTHER" id="PTHR28524:SF3">
    <property type="entry name" value="SUCCINATE DEHYDROGENASE ASSEMBLY FACTOR 4, MITOCHONDRIAL"/>
    <property type="match status" value="1"/>
</dbReference>
<proteinExistence type="inferred from homology"/>
<comment type="similarity">
    <text evidence="1">Belongs to the SDHAF4 family.</text>
</comment>
<evidence type="ECO:0000256" key="2">
    <source>
        <dbReference type="ARBA" id="ARBA00022170"/>
    </source>
</evidence>
<feature type="compositionally biased region" description="Basic and acidic residues" evidence="3">
    <location>
        <begin position="99"/>
        <end position="112"/>
    </location>
</feature>
<organism evidence="4 5">
    <name type="scientific">Deinandra increscens subsp. villosa</name>
    <dbReference type="NCBI Taxonomy" id="3103831"/>
    <lineage>
        <taxon>Eukaryota</taxon>
        <taxon>Viridiplantae</taxon>
        <taxon>Streptophyta</taxon>
        <taxon>Embryophyta</taxon>
        <taxon>Tracheophyta</taxon>
        <taxon>Spermatophyta</taxon>
        <taxon>Magnoliopsida</taxon>
        <taxon>eudicotyledons</taxon>
        <taxon>Gunneridae</taxon>
        <taxon>Pentapetalae</taxon>
        <taxon>asterids</taxon>
        <taxon>campanulids</taxon>
        <taxon>Asterales</taxon>
        <taxon>Asteraceae</taxon>
        <taxon>Asteroideae</taxon>
        <taxon>Heliantheae alliance</taxon>
        <taxon>Madieae</taxon>
        <taxon>Madiinae</taxon>
        <taxon>Deinandra</taxon>
    </lineage>
</organism>
<dbReference type="GO" id="GO:0005739">
    <property type="term" value="C:mitochondrion"/>
    <property type="evidence" value="ECO:0007669"/>
    <property type="project" value="TreeGrafter"/>
</dbReference>
<evidence type="ECO:0000256" key="3">
    <source>
        <dbReference type="SAM" id="MobiDB-lite"/>
    </source>
</evidence>
<dbReference type="Proteomes" id="UP001408789">
    <property type="component" value="Unassembled WGS sequence"/>
</dbReference>
<dbReference type="InterPro" id="IPR012875">
    <property type="entry name" value="SDHF4"/>
</dbReference>
<reference evidence="4 5" key="1">
    <citation type="submission" date="2024-04" db="EMBL/GenBank/DDBJ databases">
        <title>The reference genome of an endangered Asteraceae, Deinandra increscens subsp. villosa, native to the Central Coast of California.</title>
        <authorList>
            <person name="Guilliams M."/>
            <person name="Hasenstab-Lehman K."/>
            <person name="Meyer R."/>
            <person name="Mcevoy S."/>
        </authorList>
    </citation>
    <scope>NUCLEOTIDE SEQUENCE [LARGE SCALE GENOMIC DNA]</scope>
    <source>
        <tissue evidence="4">Leaf</tissue>
    </source>
</reference>